<dbReference type="OrthoDB" id="2017893at2759"/>
<dbReference type="InterPro" id="IPR029021">
    <property type="entry name" value="Prot-tyrosine_phosphatase-like"/>
</dbReference>
<gene>
    <name evidence="1" type="ORF">PFFVO_00826</name>
</gene>
<dbReference type="Proteomes" id="UP000030690">
    <property type="component" value="Unassembled WGS sequence"/>
</dbReference>
<accession>A0A024VC09</accession>
<evidence type="ECO:0000313" key="2">
    <source>
        <dbReference type="Proteomes" id="UP000030690"/>
    </source>
</evidence>
<dbReference type="AlphaFoldDB" id="A0A024VC09"/>
<protein>
    <recommendedName>
        <fullName evidence="3">Tyrosine-protein phosphatase domain-containing protein</fullName>
    </recommendedName>
</protein>
<dbReference type="SMR" id="A0A024VC09"/>
<evidence type="ECO:0008006" key="3">
    <source>
        <dbReference type="Google" id="ProtNLM"/>
    </source>
</evidence>
<organism evidence="1 2">
    <name type="scientific">Plasmodium falciparum Vietnam Oak-Knoll</name>
    <name type="common">FVO</name>
    <dbReference type="NCBI Taxonomy" id="1036723"/>
    <lineage>
        <taxon>Eukaryota</taxon>
        <taxon>Sar</taxon>
        <taxon>Alveolata</taxon>
        <taxon>Apicomplexa</taxon>
        <taxon>Aconoidasida</taxon>
        <taxon>Haemosporida</taxon>
        <taxon>Plasmodiidae</taxon>
        <taxon>Plasmodium</taxon>
        <taxon>Plasmodium (Laverania)</taxon>
    </lineage>
</organism>
<sequence length="198" mass="23897">MCAMNVNLDEVHIQLICSDDKHIYNNVKEENKKKLKEIIKRVYIGNSEDSKNALLLNNTHITHIIIIRCSKEDYTTRIIFPHKFEYYIIDLKKELDFTKCSHFKFLLDEILFENSKNKVFIHSYFCIKNILSLLIFYIVTTLKYDIQYVISYIKKIVTNFEISHEDINKIYYFTKRHQLTYYPGEYTKYVDIMDNKQC</sequence>
<dbReference type="SUPFAM" id="SSF52799">
    <property type="entry name" value="(Phosphotyrosine protein) phosphatases II"/>
    <property type="match status" value="1"/>
</dbReference>
<reference evidence="1 2" key="1">
    <citation type="submission" date="2013-02" db="EMBL/GenBank/DDBJ databases">
        <title>The Genome Annotation of Plasmodium falciparum Vietnam Oak-Knoll (FVO).</title>
        <authorList>
            <consortium name="The Broad Institute Genome Sequencing Platform"/>
            <consortium name="The Broad Institute Genome Sequencing Center for Infectious Disease"/>
            <person name="Neafsey D."/>
            <person name="Hoffman S."/>
            <person name="Volkman S."/>
            <person name="Rosenthal P."/>
            <person name="Walker B."/>
            <person name="Young S.K."/>
            <person name="Zeng Q."/>
            <person name="Gargeya S."/>
            <person name="Fitzgerald M."/>
            <person name="Haas B."/>
            <person name="Abouelleil A."/>
            <person name="Allen A.W."/>
            <person name="Alvarado L."/>
            <person name="Arachchi H.M."/>
            <person name="Berlin A.M."/>
            <person name="Chapman S.B."/>
            <person name="Gainer-Dewar J."/>
            <person name="Goldberg J."/>
            <person name="Griggs A."/>
            <person name="Gujja S."/>
            <person name="Hansen M."/>
            <person name="Howarth C."/>
            <person name="Imamovic A."/>
            <person name="Ireland A."/>
            <person name="Larimer J."/>
            <person name="McCowan C."/>
            <person name="Murphy C."/>
            <person name="Pearson M."/>
            <person name="Poon T.W."/>
            <person name="Priest M."/>
            <person name="Roberts A."/>
            <person name="Saif S."/>
            <person name="Shea T."/>
            <person name="Sisk P."/>
            <person name="Sykes S."/>
            <person name="Wortman J."/>
            <person name="Nusbaum C."/>
            <person name="Birren B."/>
        </authorList>
    </citation>
    <scope>NUCLEOTIDE SEQUENCE [LARGE SCALE GENOMIC DNA]</scope>
    <source>
        <strain evidence="2">Vietnam Oak-Knoll (FVO)</strain>
    </source>
</reference>
<evidence type="ECO:0000313" key="1">
    <source>
        <dbReference type="EMBL" id="ETW20351.1"/>
    </source>
</evidence>
<reference evidence="1 2" key="2">
    <citation type="submission" date="2013-02" db="EMBL/GenBank/DDBJ databases">
        <title>The Genome Sequence of Plasmodium falciparum Vietnam Oak-Knoll (FVO).</title>
        <authorList>
            <consortium name="The Broad Institute Genome Sequencing Platform"/>
            <consortium name="The Broad Institute Genome Sequencing Center for Infectious Disease"/>
            <person name="Neafsey D."/>
            <person name="Cheeseman I."/>
            <person name="Volkman S."/>
            <person name="Adams J."/>
            <person name="Walker B."/>
            <person name="Young S.K."/>
            <person name="Zeng Q."/>
            <person name="Gargeya S."/>
            <person name="Fitzgerald M."/>
            <person name="Haas B."/>
            <person name="Abouelleil A."/>
            <person name="Alvarado L."/>
            <person name="Arachchi H.M."/>
            <person name="Berlin A.M."/>
            <person name="Chapman S.B."/>
            <person name="Dewar J."/>
            <person name="Goldberg J."/>
            <person name="Griggs A."/>
            <person name="Gujja S."/>
            <person name="Hansen M."/>
            <person name="Howarth C."/>
            <person name="Imamovic A."/>
            <person name="Larimer J."/>
            <person name="McCowan C."/>
            <person name="Murphy C."/>
            <person name="Neiman D."/>
            <person name="Pearson M."/>
            <person name="Priest M."/>
            <person name="Roberts A."/>
            <person name="Saif S."/>
            <person name="Shea T."/>
            <person name="Sisk P."/>
            <person name="Sykes S."/>
            <person name="Wortman J."/>
            <person name="Nusbaum C."/>
            <person name="Birren B."/>
        </authorList>
    </citation>
    <scope>NUCLEOTIDE SEQUENCE [LARGE SCALE GENOMIC DNA]</scope>
    <source>
        <strain evidence="2">Vietnam Oak-Knoll (FVO)</strain>
    </source>
</reference>
<dbReference type="EMBL" id="KI925023">
    <property type="protein sequence ID" value="ETW20351.1"/>
    <property type="molecule type" value="Genomic_DNA"/>
</dbReference>
<name>A0A024VC09_PLAFA</name>
<proteinExistence type="predicted"/>
<dbReference type="Gene3D" id="3.90.190.10">
    <property type="entry name" value="Protein tyrosine phosphatase superfamily"/>
    <property type="match status" value="1"/>
</dbReference>